<feature type="region of interest" description="Disordered" evidence="1">
    <location>
        <begin position="827"/>
        <end position="873"/>
    </location>
</feature>
<accession>A0A226EU73</accession>
<feature type="region of interest" description="Disordered" evidence="1">
    <location>
        <begin position="912"/>
        <end position="966"/>
    </location>
</feature>
<feature type="compositionally biased region" description="Low complexity" evidence="1">
    <location>
        <begin position="651"/>
        <end position="662"/>
    </location>
</feature>
<organism evidence="3 4">
    <name type="scientific">Folsomia candida</name>
    <name type="common">Springtail</name>
    <dbReference type="NCBI Taxonomy" id="158441"/>
    <lineage>
        <taxon>Eukaryota</taxon>
        <taxon>Metazoa</taxon>
        <taxon>Ecdysozoa</taxon>
        <taxon>Arthropoda</taxon>
        <taxon>Hexapoda</taxon>
        <taxon>Collembola</taxon>
        <taxon>Entomobryomorpha</taxon>
        <taxon>Isotomoidea</taxon>
        <taxon>Isotomidae</taxon>
        <taxon>Proisotominae</taxon>
        <taxon>Folsomia</taxon>
    </lineage>
</organism>
<feature type="chain" id="PRO_5012172128" evidence="2">
    <location>
        <begin position="26"/>
        <end position="966"/>
    </location>
</feature>
<feature type="compositionally biased region" description="Acidic residues" evidence="1">
    <location>
        <begin position="773"/>
        <end position="788"/>
    </location>
</feature>
<sequence>MKVRLDFPFAGVLLIIAHLVGETLTYEPVGHSLLYNNQWVGSFGAILIPTLTIWQFVTSVQCTIVDPAKEMRAFASQQEKAVQQQRQPKIIKELTMLNRQSCLSKILCGVEVAKPPSSSSSTMNDYAFIVKSFFDVLSLGGRGKKKNGNQDDESPESDEEEEDDIESLSGSRRKNSKKRFSSNFGGEPDIEDTYSKDLEDLLKERDGFFKRRGRQYNLTAVENLTNSKLDRMTRGFLGNPRFDKTAFLNKKQLQIQQAQSDQEKLQIAGEVANKLQNPRQCRLLSWFRPSYTTTTTITTTSNEPSVSQSTVNSMCPFTVSELQAMIGPVASPQNVKNEEQITNNVQNQITKIVPLPKYHPKPAYQIFPKASIKTTPIPISVYGESDPDLELIKDPFYSLLPPEYAPPKEQQDEKYGNFYLNSDDASANYQSTQAPKKVLNATTTTTTTTTPKPVLTSEEEEEEDDIDDSVEENNDFEEHVQTHPNPHGHNNKGGGMRYMASTVGQSSRIRIRIPSKIHISIPSIRGIAANFRKDVQKPLNIPLPNPVDDNSDESPIERRETKRQTNFNHEKQLVFKTNLEFQDKIVDQKAPEFFVSKKKPLDPPPPIPPKQNYDDDDEDSEGEEEEEEERSSIQTQQKYSDDDSNEEIIPQKYESQSQKQSKPTTRRPLLSFNLPSILRSKTTTTTTTTQRPPPTKYSPSKNSTGLLRHVLSPHGMRTLSTITSMFYGSKQDEVHPHENAPPPPPPPRRRRKKGPKRHRRPRPKRPRPQHDQGDDEEEDDEDEESDESIETKPTPTIPPLVPVKMPPRIVAVPIYLEGKEAWEKAQDEEEFFEPKTKNKVKNKPEKYDYDESVETTNSGEGIDFGPGQGIQTEYSEIVDKVKRPGLHNPNSDRYVYGLPTTWEFMYDELKKQKNNQKNKESGNESDESGESGGNDSKPPRRKPPPPLNYYNRRPAASHYFPLEPID</sequence>
<feature type="compositionally biased region" description="Basic and acidic residues" evidence="1">
    <location>
        <begin position="555"/>
        <end position="568"/>
    </location>
</feature>
<feature type="compositionally biased region" description="Acidic residues" evidence="1">
    <location>
        <begin position="150"/>
        <end position="166"/>
    </location>
</feature>
<feature type="region of interest" description="Disordered" evidence="1">
    <location>
        <begin position="144"/>
        <end position="191"/>
    </location>
</feature>
<feature type="region of interest" description="Disordered" evidence="1">
    <location>
        <begin position="595"/>
        <end position="803"/>
    </location>
</feature>
<gene>
    <name evidence="3" type="ORF">Fcan01_05594</name>
</gene>
<evidence type="ECO:0000313" key="3">
    <source>
        <dbReference type="EMBL" id="OXA61163.1"/>
    </source>
</evidence>
<feature type="compositionally biased region" description="Basic residues" evidence="1">
    <location>
        <begin position="171"/>
        <end position="180"/>
    </location>
</feature>
<feature type="signal peptide" evidence="2">
    <location>
        <begin position="1"/>
        <end position="25"/>
    </location>
</feature>
<comment type="caution">
    <text evidence="3">The sequence shown here is derived from an EMBL/GenBank/DDBJ whole genome shotgun (WGS) entry which is preliminary data.</text>
</comment>
<keyword evidence="2" id="KW-0732">Signal</keyword>
<feature type="region of interest" description="Disordered" evidence="1">
    <location>
        <begin position="537"/>
        <end position="568"/>
    </location>
</feature>
<dbReference type="AlphaFoldDB" id="A0A226EU73"/>
<feature type="compositionally biased region" description="Acidic residues" evidence="1">
    <location>
        <begin position="457"/>
        <end position="470"/>
    </location>
</feature>
<feature type="compositionally biased region" description="Basic residues" evidence="1">
    <location>
        <begin position="747"/>
        <end position="767"/>
    </location>
</feature>
<dbReference type="Proteomes" id="UP000198287">
    <property type="component" value="Unassembled WGS sequence"/>
</dbReference>
<feature type="compositionally biased region" description="Basic and acidic residues" evidence="1">
    <location>
        <begin position="832"/>
        <end position="849"/>
    </location>
</feature>
<dbReference type="PANTHER" id="PTHR35711:SF1">
    <property type="entry name" value="ECTODERMAL, ISOFORM F"/>
    <property type="match status" value="1"/>
</dbReference>
<feature type="compositionally biased region" description="Basic and acidic residues" evidence="1">
    <location>
        <begin position="912"/>
        <end position="922"/>
    </location>
</feature>
<name>A0A226EU73_FOLCA</name>
<dbReference type="PANTHER" id="PTHR35711">
    <property type="entry name" value="EXPRESSED PROTEIN"/>
    <property type="match status" value="1"/>
</dbReference>
<protein>
    <submittedName>
        <fullName evidence="3">Uncharacterized protein</fullName>
    </submittedName>
</protein>
<evidence type="ECO:0000256" key="2">
    <source>
        <dbReference type="SAM" id="SignalP"/>
    </source>
</evidence>
<dbReference type="EMBL" id="LNIX01000002">
    <property type="protein sequence ID" value="OXA61163.1"/>
    <property type="molecule type" value="Genomic_DNA"/>
</dbReference>
<feature type="compositionally biased region" description="Acidic residues" evidence="1">
    <location>
        <begin position="614"/>
        <end position="629"/>
    </location>
</feature>
<evidence type="ECO:0000313" key="4">
    <source>
        <dbReference type="Proteomes" id="UP000198287"/>
    </source>
</evidence>
<reference evidence="3 4" key="1">
    <citation type="submission" date="2015-12" db="EMBL/GenBank/DDBJ databases">
        <title>The genome of Folsomia candida.</title>
        <authorList>
            <person name="Faddeeva A."/>
            <person name="Derks M.F."/>
            <person name="Anvar Y."/>
            <person name="Smit S."/>
            <person name="Van Straalen N."/>
            <person name="Roelofs D."/>
        </authorList>
    </citation>
    <scope>NUCLEOTIDE SEQUENCE [LARGE SCALE GENOMIC DNA]</scope>
    <source>
        <strain evidence="3 4">VU population</strain>
        <tissue evidence="3">Whole body</tissue>
    </source>
</reference>
<keyword evidence="4" id="KW-1185">Reference proteome</keyword>
<evidence type="ECO:0000256" key="1">
    <source>
        <dbReference type="SAM" id="MobiDB-lite"/>
    </source>
</evidence>
<proteinExistence type="predicted"/>
<feature type="region of interest" description="Disordered" evidence="1">
    <location>
        <begin position="430"/>
        <end position="470"/>
    </location>
</feature>